<dbReference type="AlphaFoldDB" id="A0A370GSM4"/>
<dbReference type="RefSeq" id="WP_068029449.1">
    <property type="nucleotide sequence ID" value="NZ_QQAZ01000015.1"/>
</dbReference>
<evidence type="ECO:0000256" key="1">
    <source>
        <dbReference type="SAM" id="MobiDB-lite"/>
    </source>
</evidence>
<keyword evidence="3" id="KW-1185">Reference proteome</keyword>
<accession>A0A370GSM4</accession>
<feature type="compositionally biased region" description="Basic and acidic residues" evidence="1">
    <location>
        <begin position="335"/>
        <end position="352"/>
    </location>
</feature>
<evidence type="ECO:0000313" key="2">
    <source>
        <dbReference type="EMBL" id="RDI44933.1"/>
    </source>
</evidence>
<reference evidence="2 3" key="1">
    <citation type="submission" date="2018-07" db="EMBL/GenBank/DDBJ databases">
        <title>Genomic Encyclopedia of Type Strains, Phase IV (KMG-IV): sequencing the most valuable type-strain genomes for metagenomic binning, comparative biology and taxonomic classification.</title>
        <authorList>
            <person name="Goeker M."/>
        </authorList>
    </citation>
    <scope>NUCLEOTIDE SEQUENCE [LARGE SCALE GENOMIC DNA]</scope>
    <source>
        <strain evidence="2 3">DSM 44952</strain>
    </source>
</reference>
<gene>
    <name evidence="2" type="ORF">DFR68_11585</name>
</gene>
<name>A0A370GSM4_9NOCA</name>
<protein>
    <submittedName>
        <fullName evidence="2">Uncharacterized protein</fullName>
    </submittedName>
</protein>
<evidence type="ECO:0000313" key="3">
    <source>
        <dbReference type="Proteomes" id="UP000255355"/>
    </source>
</evidence>
<feature type="region of interest" description="Disordered" evidence="1">
    <location>
        <begin position="335"/>
        <end position="373"/>
    </location>
</feature>
<dbReference type="EMBL" id="QQAZ01000015">
    <property type="protein sequence ID" value="RDI44933.1"/>
    <property type="molecule type" value="Genomic_DNA"/>
</dbReference>
<comment type="caution">
    <text evidence="2">The sequence shown here is derived from an EMBL/GenBank/DDBJ whole genome shotgun (WGS) entry which is preliminary data.</text>
</comment>
<dbReference type="Proteomes" id="UP000255355">
    <property type="component" value="Unassembled WGS sequence"/>
</dbReference>
<organism evidence="2 3">
    <name type="scientific">Nocardia mexicana</name>
    <dbReference type="NCBI Taxonomy" id="279262"/>
    <lineage>
        <taxon>Bacteria</taxon>
        <taxon>Bacillati</taxon>
        <taxon>Actinomycetota</taxon>
        <taxon>Actinomycetes</taxon>
        <taxon>Mycobacteriales</taxon>
        <taxon>Nocardiaceae</taxon>
        <taxon>Nocardia</taxon>
    </lineage>
</organism>
<sequence length="373" mass="41662">MGRFSAKVHADLLWVKNNAEGTVALVLAVTMSVLGIVDLIPADLVSKVIPLTLGVVSFAMLRDRWRQETAAGVMHDAIVETAGSLNRLNDRFDRVSAMDGLLTSTQQTLDGLAEVRFAAGAELTEALAQARKNTDYWYFKGGTGAHTRVVTLPDCCQQAADRGRSLHVRMEILDPADIEACKRYARLYRSLADGADDDALTWDVRGTQIELYSTILAACWYKQRRDHILDIEIALTSSVSIFRFDLSSSCLIVTHQGPRFPAMIFEKGRTFYHSWDIELRASFSECRRVRLERAHDISLTPEPCVEAARRLFRCLELDLPEDYTDNDVETIIEKALRDRNRSQRGAGDDARPDRHRGTRRPGGAATPAEQPVG</sequence>
<dbReference type="OrthoDB" id="3675517at2"/>
<proteinExistence type="predicted"/>